<accession>A0A411PLR1</accession>
<feature type="transmembrane region" description="Helical" evidence="1">
    <location>
        <begin position="380"/>
        <end position="399"/>
    </location>
</feature>
<dbReference type="Proteomes" id="UP000291106">
    <property type="component" value="Chromosome"/>
</dbReference>
<dbReference type="Gene3D" id="3.30.70.1320">
    <property type="entry name" value="Multidrug efflux transporter AcrB pore domain like"/>
    <property type="match status" value="2"/>
</dbReference>
<dbReference type="Gene3D" id="3.30.70.1440">
    <property type="entry name" value="Multidrug efflux transporter AcrB pore domain"/>
    <property type="match status" value="1"/>
</dbReference>
<evidence type="ECO:0000256" key="1">
    <source>
        <dbReference type="SAM" id="Phobius"/>
    </source>
</evidence>
<dbReference type="RefSeq" id="WP_130602529.1">
    <property type="nucleotide sequence ID" value="NZ_CP036200.1"/>
</dbReference>
<feature type="transmembrane region" description="Helical" evidence="1">
    <location>
        <begin position="627"/>
        <end position="648"/>
    </location>
</feature>
<dbReference type="PRINTS" id="PR00702">
    <property type="entry name" value="ACRIFLAVINRP"/>
</dbReference>
<feature type="transmembrane region" description="Helical" evidence="1">
    <location>
        <begin position="564"/>
        <end position="589"/>
    </location>
</feature>
<dbReference type="InterPro" id="IPR027463">
    <property type="entry name" value="AcrB_DN_DC_subdom"/>
</dbReference>
<feature type="transmembrane region" description="Helical" evidence="1">
    <location>
        <begin position="406"/>
        <end position="426"/>
    </location>
</feature>
<name>A0A411PLR1_9GAMM</name>
<feature type="transmembrane region" description="Helical" evidence="1">
    <location>
        <begin position="477"/>
        <end position="498"/>
    </location>
</feature>
<dbReference type="Gene3D" id="1.20.1640.10">
    <property type="entry name" value="Multidrug efflux transporter AcrB transmembrane domain"/>
    <property type="match status" value="3"/>
</dbReference>
<feature type="transmembrane region" description="Helical" evidence="1">
    <location>
        <begin position="982"/>
        <end position="1002"/>
    </location>
</feature>
<evidence type="ECO:0000313" key="3">
    <source>
        <dbReference type="Proteomes" id="UP000291106"/>
    </source>
</evidence>
<protein>
    <submittedName>
        <fullName evidence="2">Efflux RND transporter permease subunit</fullName>
    </submittedName>
</protein>
<dbReference type="EMBL" id="CP036200">
    <property type="protein sequence ID" value="QBF84428.1"/>
    <property type="molecule type" value="Genomic_DNA"/>
</dbReference>
<keyword evidence="3" id="KW-1185">Reference proteome</keyword>
<feature type="transmembrane region" description="Helical" evidence="1">
    <location>
        <begin position="12"/>
        <end position="34"/>
    </location>
</feature>
<dbReference type="SUPFAM" id="SSF82866">
    <property type="entry name" value="Multidrug efflux transporter AcrB transmembrane domain"/>
    <property type="match status" value="2"/>
</dbReference>
<dbReference type="GO" id="GO:0042910">
    <property type="term" value="F:xenobiotic transmembrane transporter activity"/>
    <property type="evidence" value="ECO:0007669"/>
    <property type="project" value="TreeGrafter"/>
</dbReference>
<dbReference type="Gene3D" id="3.30.70.1430">
    <property type="entry name" value="Multidrug efflux transporter AcrB pore domain"/>
    <property type="match status" value="2"/>
</dbReference>
<feature type="transmembrane region" description="Helical" evidence="1">
    <location>
        <begin position="952"/>
        <end position="970"/>
    </location>
</feature>
<dbReference type="Pfam" id="PF00873">
    <property type="entry name" value="ACR_tran"/>
    <property type="match status" value="3"/>
</dbReference>
<feature type="transmembrane region" description="Helical" evidence="1">
    <location>
        <begin position="1008"/>
        <end position="1033"/>
    </location>
</feature>
<keyword evidence="1" id="KW-0472">Membrane</keyword>
<dbReference type="InterPro" id="IPR001036">
    <property type="entry name" value="Acrflvin-R"/>
</dbReference>
<organism evidence="2 3">
    <name type="scientific">Shewanella maritima</name>
    <dbReference type="NCBI Taxonomy" id="2520507"/>
    <lineage>
        <taxon>Bacteria</taxon>
        <taxon>Pseudomonadati</taxon>
        <taxon>Pseudomonadota</taxon>
        <taxon>Gammaproteobacteria</taxon>
        <taxon>Alteromonadales</taxon>
        <taxon>Shewanellaceae</taxon>
        <taxon>Shewanella</taxon>
    </lineage>
</organism>
<keyword evidence="1" id="KW-1133">Transmembrane helix</keyword>
<feature type="transmembrane region" description="Helical" evidence="1">
    <location>
        <begin position="1085"/>
        <end position="1111"/>
    </location>
</feature>
<feature type="transmembrane region" description="Helical" evidence="1">
    <location>
        <begin position="1054"/>
        <end position="1073"/>
    </location>
</feature>
<dbReference type="PANTHER" id="PTHR32063:SF0">
    <property type="entry name" value="SWARMING MOTILITY PROTEIN SWRC"/>
    <property type="match status" value="1"/>
</dbReference>
<dbReference type="Gene3D" id="3.30.2090.10">
    <property type="entry name" value="Multidrug efflux transporter AcrB TolC docking domain, DN and DC subdomains"/>
    <property type="match status" value="2"/>
</dbReference>
<keyword evidence="1" id="KW-0812">Transmembrane</keyword>
<feature type="transmembrane region" description="Helical" evidence="1">
    <location>
        <begin position="595"/>
        <end position="615"/>
    </location>
</feature>
<proteinExistence type="predicted"/>
<dbReference type="AlphaFoldDB" id="A0A411PLR1"/>
<feature type="transmembrane region" description="Helical" evidence="1">
    <location>
        <begin position="510"/>
        <end position="532"/>
    </location>
</feature>
<dbReference type="KEGG" id="smai:EXU30_18465"/>
<evidence type="ECO:0000313" key="2">
    <source>
        <dbReference type="EMBL" id="QBF84428.1"/>
    </source>
</evidence>
<dbReference type="OrthoDB" id="5287122at2"/>
<dbReference type="GO" id="GO:0005886">
    <property type="term" value="C:plasma membrane"/>
    <property type="evidence" value="ECO:0007669"/>
    <property type="project" value="TreeGrafter"/>
</dbReference>
<dbReference type="PANTHER" id="PTHR32063">
    <property type="match status" value="1"/>
</dbReference>
<reference evidence="2 3" key="1">
    <citation type="submission" date="2019-02" db="EMBL/GenBank/DDBJ databases">
        <title>Shewanella sp. D4-2 isolated from Dokdo Island.</title>
        <authorList>
            <person name="Baek K."/>
        </authorList>
    </citation>
    <scope>NUCLEOTIDE SEQUENCE [LARGE SCALE GENOMIC DNA]</scope>
    <source>
        <strain evidence="2 3">D4-2</strain>
    </source>
</reference>
<sequence>MSIINTSVKRPVTVWMFMFAIMLFGVVGFTRLAVKLLPDLSYPSVTIRTAYDGAAPVEVEQLVSKPIEEAVGVVKGLRKISSISRSGMSDVVLEFEWGTNMDMASLEVREKLDTIELPLDINKPLLLRFNPNLDPIMRLAFSLPNATPEQLKSQRTFAEEELKRRLEALTGVAAVRLSGGLEQEVHILLNQQKLTQLNLNADDIKRRINQENINLSAGKVIQSDKEYLVRTLNQFHSLEELGQVIVFRDGQKLVRLNEIATIEDAYKERSDITRIGDYESIELAIYKEGDANTVAVAKKLKAELAKINAMQAEQNQLKVAKASTETDSGAAKDDEQSDGTIVAKAHADDATNKVTAQADEQNLSIIYDQSEFIQSAVNEVTSAAFIGSLLAMLVIYLFLKDIIATLIISISIPFSVIATFNMMYFAEISLNIMSLGGIALAIGLLVDNAIVVLENIDRYKAQGLSRLDAAVKGTKEVSGAIFASTLTTLAVFIPLVFVDGIAGALFSDQAMTVTFALLASLFVALTAIPMLASRQGFKSLPQAQTEQAKPMLTTKWQKVKHYSVAVLTFPVKLLFSYLPAGLLTLAMIIGRFMRWLFAMITKPFLAAFNLVYRAVETVYHSVLKQALKHQVITLIIAISATMGCASLFPRLGMELIPPMNQGEFYVEILLPPGTSVSQTDRALQQLAWSINDMEQVKHAYSQAGSGGLMTSDTARGGENWGRLQVVLNSPQAYAQVKQVLRNTAMKMPELEANIDHPELFSFKTPLEIELAGYDLAQLKTTADRLVSALSQSERFIDINTSLRDGQPEISIRFDHDRLAALGMDAPTVANRVAQRVGGTIASQYTVRDRKVDILVRSELEERNHISDIASMIINPNSSQPIPLSAIADVELQTGPSAINRVSQQRVAIVSSNLAYGDLTEAVAEANQILKAQAIPSSIQARFGGQNEEMEHSFQSLKIALVLAVCLVYLVMASQFESLLHPLLILVAVPMAVSGSVLGLFITNTHLSVVVFIGLIMLAGIVVNNAIVLVDRINQLRRQGKDKIDAISEAAKSRLRPILMTTMTTTLGLLPMAIGVGDGSEVRAPMAITVIFGLCIATALTLLVIPALYGLFDRKQFKVETDKAPDENAAAQLVEERV</sequence>
<feature type="transmembrane region" description="Helical" evidence="1">
    <location>
        <begin position="432"/>
        <end position="456"/>
    </location>
</feature>
<dbReference type="SUPFAM" id="SSF82714">
    <property type="entry name" value="Multidrug efflux transporter AcrB TolC docking domain, DN and DC subdomains"/>
    <property type="match status" value="2"/>
</dbReference>
<dbReference type="SUPFAM" id="SSF82693">
    <property type="entry name" value="Multidrug efflux transporter AcrB pore domain, PN1, PN2, PC1 and PC2 subdomains"/>
    <property type="match status" value="3"/>
</dbReference>
<gene>
    <name evidence="2" type="ORF">EXU30_18465</name>
</gene>